<evidence type="ECO:0000313" key="2">
    <source>
        <dbReference type="EMBL" id="GJN05814.1"/>
    </source>
</evidence>
<reference evidence="2" key="2">
    <citation type="submission" date="2021-12" db="EMBL/GenBank/DDBJ databases">
        <title>Resequencing data analysis of finger millet.</title>
        <authorList>
            <person name="Hatakeyama M."/>
            <person name="Aluri S."/>
            <person name="Balachadran M.T."/>
            <person name="Sivarajan S.R."/>
            <person name="Poveda L."/>
            <person name="Shimizu-Inatsugi R."/>
            <person name="Schlapbach R."/>
            <person name="Sreeman S.M."/>
            <person name="Shimizu K.K."/>
        </authorList>
    </citation>
    <scope>NUCLEOTIDE SEQUENCE</scope>
</reference>
<keyword evidence="3" id="KW-1185">Reference proteome</keyword>
<dbReference type="Proteomes" id="UP001054889">
    <property type="component" value="Unassembled WGS sequence"/>
</dbReference>
<dbReference type="Pfam" id="PF04784">
    <property type="entry name" value="DUF547"/>
    <property type="match status" value="1"/>
</dbReference>
<protein>
    <recommendedName>
        <fullName evidence="1">DUF547 domain-containing protein</fullName>
    </recommendedName>
</protein>
<reference evidence="2" key="1">
    <citation type="journal article" date="2018" name="DNA Res.">
        <title>Multiple hybrid de novo genome assembly of finger millet, an orphan allotetraploid crop.</title>
        <authorList>
            <person name="Hatakeyama M."/>
            <person name="Aluri S."/>
            <person name="Balachadran M.T."/>
            <person name="Sivarajan S.R."/>
            <person name="Patrignani A."/>
            <person name="Gruter S."/>
            <person name="Poveda L."/>
            <person name="Shimizu-Inatsugi R."/>
            <person name="Baeten J."/>
            <person name="Francoijs K.J."/>
            <person name="Nataraja K.N."/>
            <person name="Reddy Y.A.N."/>
            <person name="Phadnis S."/>
            <person name="Ravikumar R.L."/>
            <person name="Schlapbach R."/>
            <person name="Sreeman S.M."/>
            <person name="Shimizu K.K."/>
        </authorList>
    </citation>
    <scope>NUCLEOTIDE SEQUENCE</scope>
</reference>
<comment type="caution">
    <text evidence="2">The sequence shown here is derived from an EMBL/GenBank/DDBJ whole genome shotgun (WGS) entry which is preliminary data.</text>
</comment>
<organism evidence="2 3">
    <name type="scientific">Eleusine coracana subsp. coracana</name>
    <dbReference type="NCBI Taxonomy" id="191504"/>
    <lineage>
        <taxon>Eukaryota</taxon>
        <taxon>Viridiplantae</taxon>
        <taxon>Streptophyta</taxon>
        <taxon>Embryophyta</taxon>
        <taxon>Tracheophyta</taxon>
        <taxon>Spermatophyta</taxon>
        <taxon>Magnoliopsida</taxon>
        <taxon>Liliopsida</taxon>
        <taxon>Poales</taxon>
        <taxon>Poaceae</taxon>
        <taxon>PACMAD clade</taxon>
        <taxon>Chloridoideae</taxon>
        <taxon>Cynodonteae</taxon>
        <taxon>Eleusininae</taxon>
        <taxon>Eleusine</taxon>
    </lineage>
</organism>
<dbReference type="AlphaFoldDB" id="A0AAV5D5A4"/>
<dbReference type="EMBL" id="BQKI01000012">
    <property type="protein sequence ID" value="GJN05814.1"/>
    <property type="molecule type" value="Genomic_DNA"/>
</dbReference>
<evidence type="ECO:0000259" key="1">
    <source>
        <dbReference type="Pfam" id="PF04784"/>
    </source>
</evidence>
<name>A0AAV5D5A4_ELECO</name>
<dbReference type="PANTHER" id="PTHR46248:SF4">
    <property type="entry name" value="OS01G0147800 PROTEIN"/>
    <property type="match status" value="1"/>
</dbReference>
<sequence>MNNRGLMQKLSAVDPSFLTNKQKLAFWINIYNFCVMHAFLQHGLPPSPDKLLALLNQASVNVGGTVLNVLTIEHLILRHSPDGKQLRVYSADDVSNELELAKVEYLETWVRVVGGRRQRAVAVPRLLHWHMRDFADDAASLLEWVHSQLPTAAGGPLKRAIREVLGRPGAGQGGGGGGAVRRRVLLPPARPIKTFY</sequence>
<evidence type="ECO:0000313" key="3">
    <source>
        <dbReference type="Proteomes" id="UP001054889"/>
    </source>
</evidence>
<feature type="domain" description="DUF547" evidence="1">
    <location>
        <begin position="16"/>
        <end position="80"/>
    </location>
</feature>
<dbReference type="PANTHER" id="PTHR46248">
    <property type="entry name" value="EXPRESSED PROTEIN"/>
    <property type="match status" value="1"/>
</dbReference>
<accession>A0AAV5D5A4</accession>
<gene>
    <name evidence="2" type="primary">ga23479</name>
    <name evidence="2" type="ORF">PR202_ga23479</name>
</gene>
<dbReference type="InterPro" id="IPR006869">
    <property type="entry name" value="DUF547"/>
</dbReference>
<proteinExistence type="predicted"/>